<evidence type="ECO:0000313" key="3">
    <source>
        <dbReference type="Proteomes" id="UP000247903"/>
    </source>
</evidence>
<comment type="caution">
    <text evidence="2">The sequence shown here is derived from an EMBL/GenBank/DDBJ whole genome shotgun (WGS) entry which is preliminary data.</text>
</comment>
<dbReference type="RefSeq" id="WP_110305475.1">
    <property type="nucleotide sequence ID" value="NZ_QJHK01000003.1"/>
</dbReference>
<proteinExistence type="predicted"/>
<sequence length="454" mass="52074">MNAVLWKEVLKFELDNPNDEYGFFTRLAFENNWTIYFAQTAILEYKKFMYLAATSNEMVSPSEIVDIVWHQHLIFTTSYSDFCTVLSKRIEHIPSTHNRAEAEKFHKAKENIKELYEYDFGKQPEEIWEYSNELDSLNLDKSKIEISRLKKIFLGLFAVSIFPVYYIIKPILIQIQNPDFLIFYILLFTGVIVLLMRFVKKAFNSLFESIKSNFILANLSAFELVFLQNNKIEIVIHGVVNNLISNNKIEVLGNNRLNLIDENLTDNKYENCVIKIMKEYEAMPYPQLFKIIAKKPIFEQMERAVGRIRQKITDSKQFSEIIKISMLILGLVLSIGFSRLISGISRDKPVTYLVFILFALVIISDFYLTKMINYLFSNTIPLSFVDKKISTEAEQDWQWNYFLYGEVVLASSFIPLTGYVNRNAGSNRGSGCGSSCGSSCSSSCGSSCGGCGGD</sequence>
<keyword evidence="1" id="KW-0472">Membrane</keyword>
<protein>
    <recommendedName>
        <fullName evidence="4">DUF1399 domain-containing protein</fullName>
    </recommendedName>
</protein>
<dbReference type="EMBL" id="QJHK01000003">
    <property type="protein sequence ID" value="PXY41820.1"/>
    <property type="molecule type" value="Genomic_DNA"/>
</dbReference>
<keyword evidence="1" id="KW-0812">Transmembrane</keyword>
<reference evidence="2 3" key="1">
    <citation type="submission" date="2018-05" db="EMBL/GenBank/DDBJ databases">
        <title>Flavobacterium sp. strain IMCC34759, incomplete genome.</title>
        <authorList>
            <person name="Joung Y."/>
            <person name="Cho J."/>
        </authorList>
    </citation>
    <scope>NUCLEOTIDE SEQUENCE [LARGE SCALE GENOMIC DNA]</scope>
    <source>
        <strain evidence="2 3">IMCC34759</strain>
    </source>
</reference>
<feature type="transmembrane region" description="Helical" evidence="1">
    <location>
        <begin position="350"/>
        <end position="368"/>
    </location>
</feature>
<feature type="transmembrane region" description="Helical" evidence="1">
    <location>
        <begin position="321"/>
        <end position="344"/>
    </location>
</feature>
<feature type="transmembrane region" description="Helical" evidence="1">
    <location>
        <begin position="180"/>
        <end position="199"/>
    </location>
</feature>
<dbReference type="OrthoDB" id="196672at2"/>
<evidence type="ECO:0008006" key="4">
    <source>
        <dbReference type="Google" id="ProtNLM"/>
    </source>
</evidence>
<evidence type="ECO:0000256" key="1">
    <source>
        <dbReference type="SAM" id="Phobius"/>
    </source>
</evidence>
<keyword evidence="3" id="KW-1185">Reference proteome</keyword>
<evidence type="ECO:0000313" key="2">
    <source>
        <dbReference type="EMBL" id="PXY41820.1"/>
    </source>
</evidence>
<name>A0A2V4BVQ2_9FLAO</name>
<gene>
    <name evidence="2" type="ORF">DMB65_04450</name>
</gene>
<dbReference type="Proteomes" id="UP000247903">
    <property type="component" value="Unassembled WGS sequence"/>
</dbReference>
<organism evidence="2 3">
    <name type="scientific">Flavobacterium cheongpyeongense</name>
    <dbReference type="NCBI Taxonomy" id="2212651"/>
    <lineage>
        <taxon>Bacteria</taxon>
        <taxon>Pseudomonadati</taxon>
        <taxon>Bacteroidota</taxon>
        <taxon>Flavobacteriia</taxon>
        <taxon>Flavobacteriales</taxon>
        <taxon>Flavobacteriaceae</taxon>
        <taxon>Flavobacterium</taxon>
    </lineage>
</organism>
<keyword evidence="1" id="KW-1133">Transmembrane helix</keyword>
<accession>A0A2V4BVQ2</accession>
<feature type="transmembrane region" description="Helical" evidence="1">
    <location>
        <begin position="152"/>
        <end position="168"/>
    </location>
</feature>
<dbReference type="AlphaFoldDB" id="A0A2V4BVQ2"/>